<accession>A0A1X7T5W1</accession>
<dbReference type="AlphaFoldDB" id="A0A1X7T5W1"/>
<name>A0A1X7T5W1_AMPQE</name>
<dbReference type="PANTHER" id="PTHR22955:SF77">
    <property type="entry name" value="ASPARTIC PUTATIVE DOMAIN-CONTAINING PROTEIN-RELATED"/>
    <property type="match status" value="1"/>
</dbReference>
<dbReference type="PANTHER" id="PTHR22955">
    <property type="entry name" value="RETROTRANSPOSON"/>
    <property type="match status" value="1"/>
</dbReference>
<evidence type="ECO:0000256" key="1">
    <source>
        <dbReference type="SAM" id="SignalP"/>
    </source>
</evidence>
<organism evidence="2">
    <name type="scientific">Amphimedon queenslandica</name>
    <name type="common">Sponge</name>
    <dbReference type="NCBI Taxonomy" id="400682"/>
    <lineage>
        <taxon>Eukaryota</taxon>
        <taxon>Metazoa</taxon>
        <taxon>Porifera</taxon>
        <taxon>Demospongiae</taxon>
        <taxon>Heteroscleromorpha</taxon>
        <taxon>Haplosclerida</taxon>
        <taxon>Niphatidae</taxon>
        <taxon>Amphimedon</taxon>
    </lineage>
</organism>
<evidence type="ECO:0000313" key="2">
    <source>
        <dbReference type="EnsemblMetazoa" id="Aqu2.1.09622_001"/>
    </source>
</evidence>
<proteinExistence type="predicted"/>
<protein>
    <recommendedName>
        <fullName evidence="3">PiggyBac transposable element-derived protein domain-containing protein</fullName>
    </recommendedName>
</protein>
<keyword evidence="1" id="KW-0732">Signal</keyword>
<feature type="chain" id="PRO_5013276513" description="PiggyBac transposable element-derived protein domain-containing protein" evidence="1">
    <location>
        <begin position="21"/>
        <end position="135"/>
    </location>
</feature>
<dbReference type="EnsemblMetazoa" id="Aqu2.1.09622_001">
    <property type="protein sequence ID" value="Aqu2.1.09622_001"/>
    <property type="gene ID" value="Aqu2.1.09622"/>
</dbReference>
<feature type="signal peptide" evidence="1">
    <location>
        <begin position="1"/>
        <end position="20"/>
    </location>
</feature>
<reference evidence="2" key="1">
    <citation type="submission" date="2017-05" db="UniProtKB">
        <authorList>
            <consortium name="EnsemblMetazoa"/>
        </authorList>
    </citation>
    <scope>IDENTIFICATION</scope>
</reference>
<dbReference type="InterPro" id="IPR008042">
    <property type="entry name" value="Retrotrans_Pao"/>
</dbReference>
<sequence>MKQTFLILPSVTLLVLLVEYNDPVGLLSLVTVKLKLFLQELHCLKIGWDEQISDSMQKKWTDIVISINNSEPIFINRHYFCNTCGEKVEIKLCGFCDASMRAYAAVIYMLCITYDVQRRMAFLTSKTHVSPLKEH</sequence>
<dbReference type="Pfam" id="PF05380">
    <property type="entry name" value="Peptidase_A17"/>
    <property type="match status" value="1"/>
</dbReference>
<evidence type="ECO:0008006" key="3">
    <source>
        <dbReference type="Google" id="ProtNLM"/>
    </source>
</evidence>
<dbReference type="InParanoid" id="A0A1X7T5W1"/>